<dbReference type="AlphaFoldDB" id="A0A6V7W9W7"/>
<keyword evidence="1" id="KW-0732">Signal</keyword>
<gene>
    <name evidence="2" type="ORF">MENT_LOCUS36192</name>
</gene>
<sequence length="241" mass="28004">MFFLLFPKNILLIFILLFSFPNPTITTNLISKRIKRERIAFDLLRLEKQFELLNNLKGNLENEGKIDEEENCHQKCNEQLRMGLDMVKSHSSFGSVGVPSVIDKLDLQLFCNLDLEHDNCLIGNCGSARCGPYTELKLTFNGMGQRCKTLLCDLNCAQKVLNKEPKCKEGAIKYLIKYSQLQVFYWLKEIFGKENILNWQKWPKTCSKLICGNIISRRRDIQNEEENSRNCNNLIEEMLNI</sequence>
<evidence type="ECO:0000256" key="1">
    <source>
        <dbReference type="SAM" id="SignalP"/>
    </source>
</evidence>
<feature type="chain" id="PRO_5028248510" evidence="1">
    <location>
        <begin position="27"/>
        <end position="241"/>
    </location>
</feature>
<organism evidence="2 3">
    <name type="scientific">Meloidogyne enterolobii</name>
    <name type="common">Root-knot nematode worm</name>
    <name type="synonym">Meloidogyne mayaguensis</name>
    <dbReference type="NCBI Taxonomy" id="390850"/>
    <lineage>
        <taxon>Eukaryota</taxon>
        <taxon>Metazoa</taxon>
        <taxon>Ecdysozoa</taxon>
        <taxon>Nematoda</taxon>
        <taxon>Chromadorea</taxon>
        <taxon>Rhabditida</taxon>
        <taxon>Tylenchina</taxon>
        <taxon>Tylenchomorpha</taxon>
        <taxon>Tylenchoidea</taxon>
        <taxon>Meloidogynidae</taxon>
        <taxon>Meloidogyninae</taxon>
        <taxon>Meloidogyne</taxon>
    </lineage>
</organism>
<dbReference type="OrthoDB" id="5868576at2759"/>
<comment type="caution">
    <text evidence="2">The sequence shown here is derived from an EMBL/GenBank/DDBJ whole genome shotgun (WGS) entry which is preliminary data.</text>
</comment>
<proteinExistence type="predicted"/>
<dbReference type="Proteomes" id="UP000580250">
    <property type="component" value="Unassembled WGS sequence"/>
</dbReference>
<name>A0A6V7W9W7_MELEN</name>
<evidence type="ECO:0000313" key="3">
    <source>
        <dbReference type="Proteomes" id="UP000580250"/>
    </source>
</evidence>
<accession>A0A6V7W9W7</accession>
<dbReference type="EMBL" id="CAJEWN010000482">
    <property type="protein sequence ID" value="CAD2183872.1"/>
    <property type="molecule type" value="Genomic_DNA"/>
</dbReference>
<feature type="signal peptide" evidence="1">
    <location>
        <begin position="1"/>
        <end position="26"/>
    </location>
</feature>
<protein>
    <submittedName>
        <fullName evidence="2">Uncharacterized protein</fullName>
    </submittedName>
</protein>
<reference evidence="2 3" key="1">
    <citation type="submission" date="2020-08" db="EMBL/GenBank/DDBJ databases">
        <authorList>
            <person name="Koutsovoulos G."/>
            <person name="Danchin GJ E."/>
        </authorList>
    </citation>
    <scope>NUCLEOTIDE SEQUENCE [LARGE SCALE GENOMIC DNA]</scope>
</reference>
<evidence type="ECO:0000313" key="2">
    <source>
        <dbReference type="EMBL" id="CAD2183872.1"/>
    </source>
</evidence>